<evidence type="ECO:0000313" key="1">
    <source>
        <dbReference type="EMBL" id="NDV91169.1"/>
    </source>
</evidence>
<dbReference type="SUPFAM" id="SSF117396">
    <property type="entry name" value="TM1631-like"/>
    <property type="match status" value="1"/>
</dbReference>
<comment type="caution">
    <text evidence="1">The sequence shown here is derived from an EMBL/GenBank/DDBJ whole genome shotgun (WGS) entry which is preliminary data.</text>
</comment>
<dbReference type="PANTHER" id="PTHR30348">
    <property type="entry name" value="UNCHARACTERIZED PROTEIN YECE"/>
    <property type="match status" value="1"/>
</dbReference>
<accession>A0A7X5RKZ5</accession>
<dbReference type="InterPro" id="IPR036520">
    <property type="entry name" value="UPF0759_sf"/>
</dbReference>
<evidence type="ECO:0000313" key="2">
    <source>
        <dbReference type="Proteomes" id="UP000470213"/>
    </source>
</evidence>
<dbReference type="InterPro" id="IPR002763">
    <property type="entry name" value="DUF72"/>
</dbReference>
<proteinExistence type="predicted"/>
<dbReference type="AlphaFoldDB" id="A0A7X5RKZ5"/>
<reference evidence="1 2" key="1">
    <citation type="submission" date="2020-01" db="EMBL/GenBank/DDBJ databases">
        <authorList>
            <person name="Chen J."/>
            <person name="Zhu S."/>
            <person name="Yang J."/>
        </authorList>
    </citation>
    <scope>NUCLEOTIDE SEQUENCE [LARGE SCALE GENOMIC DNA]</scope>
    <source>
        <strain evidence="1 2">345S023</strain>
    </source>
</reference>
<name>A0A7X5RKZ5_9ALTE</name>
<organism evidence="1 2">
    <name type="scientific">Alteromonas profundi</name>
    <dbReference type="NCBI Taxonomy" id="2696062"/>
    <lineage>
        <taxon>Bacteria</taxon>
        <taxon>Pseudomonadati</taxon>
        <taxon>Pseudomonadota</taxon>
        <taxon>Gammaproteobacteria</taxon>
        <taxon>Alteromonadales</taxon>
        <taxon>Alteromonadaceae</taxon>
        <taxon>Alteromonas/Salinimonas group</taxon>
        <taxon>Alteromonas</taxon>
    </lineage>
</organism>
<sequence length="277" mass="32043">MWQHTQWLRTWFAGLPKEPSQLSHYAKECNTVEGNTTFYSLPHPDAVTRWADSVGPDFSFTFKFNQQITHVHQLQHCDEEVQTQLALLAPLQHKLGMMLVQLPASFGPEKLTILRHFLNTLPQHICVAVEVRHPLFFAKGEAEKAFNQLLIKQRANRVIMDTRALFSGPEDSEVLKDVREKKPRVPVNVIATANKPMVRFIGNDNKADNERCLAPWPEKIHQWRLAGKTPYFFCHRPDNKDAPWLAQQFIDMYNQRFPDTPLPNLSLKQQPSQSPLF</sequence>
<dbReference type="Gene3D" id="3.20.20.410">
    <property type="entry name" value="Protein of unknown function UPF0759"/>
    <property type="match status" value="1"/>
</dbReference>
<protein>
    <submittedName>
        <fullName evidence="1">DUF72 domain-containing protein</fullName>
    </submittedName>
</protein>
<dbReference type="Proteomes" id="UP000470213">
    <property type="component" value="Unassembled WGS sequence"/>
</dbReference>
<dbReference type="PANTHER" id="PTHR30348:SF9">
    <property type="entry name" value="UPF0759 PROTEIN YECE"/>
    <property type="match status" value="1"/>
</dbReference>
<dbReference type="EMBL" id="JAAAWN010000008">
    <property type="protein sequence ID" value="NDV91169.1"/>
    <property type="molecule type" value="Genomic_DNA"/>
</dbReference>
<gene>
    <name evidence="1" type="ORF">GTH32_08215</name>
</gene>
<keyword evidence="2" id="KW-1185">Reference proteome</keyword>
<dbReference type="Pfam" id="PF01904">
    <property type="entry name" value="DUF72"/>
    <property type="match status" value="1"/>
</dbReference>